<dbReference type="Proteomes" id="UP001217089">
    <property type="component" value="Unassembled WGS sequence"/>
</dbReference>
<dbReference type="SMART" id="SM01381">
    <property type="entry name" value="7TM_GPCR_Srsx"/>
    <property type="match status" value="1"/>
</dbReference>
<dbReference type="Pfam" id="PF00001">
    <property type="entry name" value="7tm_1"/>
    <property type="match status" value="2"/>
</dbReference>
<dbReference type="SUPFAM" id="SSF81321">
    <property type="entry name" value="Family A G protein-coupled receptor-like"/>
    <property type="match status" value="1"/>
</dbReference>
<feature type="transmembrane region" description="Helical" evidence="8">
    <location>
        <begin position="54"/>
        <end position="84"/>
    </location>
</feature>
<dbReference type="PRINTS" id="PR00237">
    <property type="entry name" value="GPCRRHODOPSN"/>
</dbReference>
<keyword evidence="6" id="KW-0675">Receptor</keyword>
<dbReference type="Gene3D" id="1.20.1070.10">
    <property type="entry name" value="Rhodopsin 7-helix transmembrane proteins"/>
    <property type="match status" value="1"/>
</dbReference>
<evidence type="ECO:0000256" key="3">
    <source>
        <dbReference type="ARBA" id="ARBA00022989"/>
    </source>
</evidence>
<feature type="transmembrane region" description="Helical" evidence="8">
    <location>
        <begin position="144"/>
        <end position="161"/>
    </location>
</feature>
<keyword evidence="3 8" id="KW-1133">Transmembrane helix</keyword>
<feature type="transmembrane region" description="Helical" evidence="8">
    <location>
        <begin position="253"/>
        <end position="271"/>
    </location>
</feature>
<evidence type="ECO:0000256" key="8">
    <source>
        <dbReference type="SAM" id="Phobius"/>
    </source>
</evidence>
<dbReference type="InterPro" id="IPR000276">
    <property type="entry name" value="GPCR_Rhodpsn"/>
</dbReference>
<feature type="domain" description="G-protein coupled receptors family 1 profile" evidence="9">
    <location>
        <begin position="75"/>
        <end position="114"/>
    </location>
</feature>
<evidence type="ECO:0000256" key="5">
    <source>
        <dbReference type="ARBA" id="ARBA00023136"/>
    </source>
</evidence>
<keyword evidence="11" id="KW-1185">Reference proteome</keyword>
<gene>
    <name evidence="10" type="ORF">KUTeg_014146</name>
</gene>
<dbReference type="EMBL" id="JARBDR010000657">
    <property type="protein sequence ID" value="KAJ8309272.1"/>
    <property type="molecule type" value="Genomic_DNA"/>
</dbReference>
<reference evidence="10 11" key="1">
    <citation type="submission" date="2022-12" db="EMBL/GenBank/DDBJ databases">
        <title>Chromosome-level genome of Tegillarca granosa.</title>
        <authorList>
            <person name="Kim J."/>
        </authorList>
    </citation>
    <scope>NUCLEOTIDE SEQUENCE [LARGE SCALE GENOMIC DNA]</scope>
    <source>
        <strain evidence="10">Teg-2019</strain>
        <tissue evidence="10">Adductor muscle</tissue>
    </source>
</reference>
<dbReference type="PANTHER" id="PTHR45695">
    <property type="entry name" value="LEUCOKININ RECEPTOR-RELATED"/>
    <property type="match status" value="1"/>
</dbReference>
<feature type="transmembrane region" description="Helical" evidence="8">
    <location>
        <begin position="96"/>
        <end position="114"/>
    </location>
</feature>
<dbReference type="PANTHER" id="PTHR45695:SF9">
    <property type="entry name" value="LEUCOKININ RECEPTOR"/>
    <property type="match status" value="1"/>
</dbReference>
<protein>
    <recommendedName>
        <fullName evidence="9">G-protein coupled receptors family 1 profile domain-containing protein</fullName>
    </recommendedName>
</protein>
<sequence>MTTTNQRMITTTLAYSINGNNNIVENFSIYANNNFVERDACSIARFEHKDFTQIPAVTATLITFYLLIMILAVFGNILVISTVWRNSHMQTVTNYYIVNLAISDFFVSCIVMPLKLLEYTSPYYAIVHPLSAMKVNSKSRTRKILAATWIIPIIICSPYLYCESFSFTIYSEMGEISRQTCNDRFDELDGNTGNFRKGYFIFLFVVMYFLPMVVIVTTCTKIARCLVKPITIDSDYHGTRDSKRRHEVSKRKVAKMVIVVAAAFIMSWSPFYIVSIVSQLQTNSFLRESNFLFTMLMTHLSGFINSCVNPFIYTVMSERFRKSFRRTLDVVFCSYYCRQRLLRYRESLSSRRPTAVTSFVEPEEEPLRNECYSRRIFAGRFKLHPRTSDSDSGSNKSFHSFRKSKRTETSRINCERESDFGKRVFITNENIKLEELGMTKPLQCNLVQSNNGSLKENDEYNLVLNETSRMINLITDKDCYRDS</sequence>
<dbReference type="InterPro" id="IPR017452">
    <property type="entry name" value="GPCR_Rhodpsn_7TM"/>
</dbReference>
<feature type="transmembrane region" description="Helical" evidence="8">
    <location>
        <begin position="291"/>
        <end position="316"/>
    </location>
</feature>
<feature type="transmembrane region" description="Helical" evidence="8">
    <location>
        <begin position="199"/>
        <end position="219"/>
    </location>
</feature>
<evidence type="ECO:0000313" key="10">
    <source>
        <dbReference type="EMBL" id="KAJ8309272.1"/>
    </source>
</evidence>
<keyword evidence="2 8" id="KW-0812">Transmembrane</keyword>
<keyword evidence="4" id="KW-0297">G-protein coupled receptor</keyword>
<comment type="caution">
    <text evidence="10">The sequence shown here is derived from an EMBL/GenBank/DDBJ whole genome shotgun (WGS) entry which is preliminary data.</text>
</comment>
<keyword evidence="7" id="KW-0807">Transducer</keyword>
<dbReference type="PROSITE" id="PS50262">
    <property type="entry name" value="G_PROTEIN_RECEP_F1_2"/>
    <property type="match status" value="2"/>
</dbReference>
<name>A0ABQ9EZ97_TEGGR</name>
<evidence type="ECO:0000256" key="4">
    <source>
        <dbReference type="ARBA" id="ARBA00023040"/>
    </source>
</evidence>
<evidence type="ECO:0000256" key="6">
    <source>
        <dbReference type="ARBA" id="ARBA00023170"/>
    </source>
</evidence>
<accession>A0ABQ9EZ97</accession>
<organism evidence="10 11">
    <name type="scientific">Tegillarca granosa</name>
    <name type="common">Malaysian cockle</name>
    <name type="synonym">Anadara granosa</name>
    <dbReference type="NCBI Taxonomy" id="220873"/>
    <lineage>
        <taxon>Eukaryota</taxon>
        <taxon>Metazoa</taxon>
        <taxon>Spiralia</taxon>
        <taxon>Lophotrochozoa</taxon>
        <taxon>Mollusca</taxon>
        <taxon>Bivalvia</taxon>
        <taxon>Autobranchia</taxon>
        <taxon>Pteriomorphia</taxon>
        <taxon>Arcoida</taxon>
        <taxon>Arcoidea</taxon>
        <taxon>Arcidae</taxon>
        <taxon>Tegillarca</taxon>
    </lineage>
</organism>
<keyword evidence="5 8" id="KW-0472">Membrane</keyword>
<proteinExistence type="predicted"/>
<evidence type="ECO:0000313" key="11">
    <source>
        <dbReference type="Proteomes" id="UP001217089"/>
    </source>
</evidence>
<evidence type="ECO:0000256" key="2">
    <source>
        <dbReference type="ARBA" id="ARBA00022692"/>
    </source>
</evidence>
<evidence type="ECO:0000259" key="9">
    <source>
        <dbReference type="PROSITE" id="PS50262"/>
    </source>
</evidence>
<comment type="subcellular location">
    <subcellularLocation>
        <location evidence="1">Membrane</location>
        <topology evidence="1">Multi-pass membrane protein</topology>
    </subcellularLocation>
</comment>
<feature type="domain" description="G-protein coupled receptors family 1 profile" evidence="9">
    <location>
        <begin position="123"/>
        <end position="313"/>
    </location>
</feature>
<feature type="non-terminal residue" evidence="10">
    <location>
        <position position="483"/>
    </location>
</feature>
<evidence type="ECO:0000256" key="1">
    <source>
        <dbReference type="ARBA" id="ARBA00004141"/>
    </source>
</evidence>
<evidence type="ECO:0000256" key="7">
    <source>
        <dbReference type="ARBA" id="ARBA00023224"/>
    </source>
</evidence>
<dbReference type="CDD" id="cd14993">
    <property type="entry name" value="7tmA_CCKR-like"/>
    <property type="match status" value="1"/>
</dbReference>